<dbReference type="Gene3D" id="3.30.160.70">
    <property type="entry name" value="Methylated DNA-protein cysteine methyltransferase domain"/>
    <property type="match status" value="1"/>
</dbReference>
<dbReference type="Proteomes" id="UP000478740">
    <property type="component" value="Unassembled WGS sequence"/>
</dbReference>
<protein>
    <recommendedName>
        <fullName evidence="3">methylated-DNA--[protein]-cysteine S-methyltransferase</fullName>
        <ecNumber evidence="3">2.1.1.63</ecNumber>
    </recommendedName>
</protein>
<keyword evidence="7" id="KW-0234">DNA repair</keyword>
<dbReference type="InterPro" id="IPR008332">
    <property type="entry name" value="MethylG_MeTrfase_N"/>
</dbReference>
<comment type="catalytic activity">
    <reaction evidence="8">
        <text>a 6-O-methyl-2'-deoxyguanosine in DNA + L-cysteinyl-[protein] = S-methyl-L-cysteinyl-[protein] + a 2'-deoxyguanosine in DNA</text>
        <dbReference type="Rhea" id="RHEA:24000"/>
        <dbReference type="Rhea" id="RHEA-COMP:10131"/>
        <dbReference type="Rhea" id="RHEA-COMP:10132"/>
        <dbReference type="Rhea" id="RHEA-COMP:11367"/>
        <dbReference type="Rhea" id="RHEA-COMP:11368"/>
        <dbReference type="ChEBI" id="CHEBI:29950"/>
        <dbReference type="ChEBI" id="CHEBI:82612"/>
        <dbReference type="ChEBI" id="CHEBI:85445"/>
        <dbReference type="ChEBI" id="CHEBI:85448"/>
        <dbReference type="EC" id="2.1.1.63"/>
    </reaction>
</comment>
<dbReference type="InterPro" id="IPR014048">
    <property type="entry name" value="MethylDNA_cys_MeTrfase_DNA-bd"/>
</dbReference>
<dbReference type="SUPFAM" id="SSF53155">
    <property type="entry name" value="Methylated DNA-protein cysteine methyltransferase domain"/>
    <property type="match status" value="1"/>
</dbReference>
<dbReference type="InterPro" id="IPR036631">
    <property type="entry name" value="MGMT_N_sf"/>
</dbReference>
<dbReference type="PANTHER" id="PTHR10815:SF5">
    <property type="entry name" value="METHYLATED-DNA--PROTEIN-CYSTEINE METHYLTRANSFERASE"/>
    <property type="match status" value="1"/>
</dbReference>
<dbReference type="GO" id="GO:0032259">
    <property type="term" value="P:methylation"/>
    <property type="evidence" value="ECO:0007669"/>
    <property type="project" value="UniProtKB-KW"/>
</dbReference>
<name>A0A6L6IS45_9RHOB</name>
<proteinExistence type="inferred from homology"/>
<reference evidence="11 12" key="1">
    <citation type="submission" date="2019-11" db="EMBL/GenBank/DDBJ databases">
        <authorList>
            <person name="Dong K."/>
        </authorList>
    </citation>
    <scope>NUCLEOTIDE SEQUENCE [LARGE SCALE GENOMIC DNA]</scope>
    <source>
        <strain evidence="11 12">DK608</strain>
    </source>
</reference>
<evidence type="ECO:0000259" key="10">
    <source>
        <dbReference type="Pfam" id="PF02870"/>
    </source>
</evidence>
<dbReference type="Gene3D" id="1.10.10.10">
    <property type="entry name" value="Winged helix-like DNA-binding domain superfamily/Winged helix DNA-binding domain"/>
    <property type="match status" value="1"/>
</dbReference>
<dbReference type="InterPro" id="IPR036388">
    <property type="entry name" value="WH-like_DNA-bd_sf"/>
</dbReference>
<keyword evidence="12" id="KW-1185">Reference proteome</keyword>
<evidence type="ECO:0000313" key="11">
    <source>
        <dbReference type="EMBL" id="MTH62679.1"/>
    </source>
</evidence>
<dbReference type="InterPro" id="IPR001497">
    <property type="entry name" value="MethylDNA_cys_MeTrfase_AS"/>
</dbReference>
<evidence type="ECO:0000256" key="3">
    <source>
        <dbReference type="ARBA" id="ARBA00011918"/>
    </source>
</evidence>
<dbReference type="CDD" id="cd06445">
    <property type="entry name" value="ATase"/>
    <property type="match status" value="1"/>
</dbReference>
<feature type="domain" description="Methylated-DNA-[protein]-cysteine S-methyltransferase DNA binding" evidence="9">
    <location>
        <begin position="100"/>
        <end position="180"/>
    </location>
</feature>
<dbReference type="SUPFAM" id="SSF46767">
    <property type="entry name" value="Methylated DNA-protein cysteine methyltransferase, C-terminal domain"/>
    <property type="match status" value="1"/>
</dbReference>
<dbReference type="PANTHER" id="PTHR10815">
    <property type="entry name" value="METHYLATED-DNA--PROTEIN-CYSTEINE METHYLTRANSFERASE"/>
    <property type="match status" value="1"/>
</dbReference>
<evidence type="ECO:0000256" key="4">
    <source>
        <dbReference type="ARBA" id="ARBA00022603"/>
    </source>
</evidence>
<evidence type="ECO:0000259" key="9">
    <source>
        <dbReference type="Pfam" id="PF01035"/>
    </source>
</evidence>
<keyword evidence="5 11" id="KW-0808">Transferase</keyword>
<dbReference type="NCBIfam" id="TIGR00589">
    <property type="entry name" value="ogt"/>
    <property type="match status" value="1"/>
</dbReference>
<dbReference type="InterPro" id="IPR036217">
    <property type="entry name" value="MethylDNA_cys_MeTrfase_DNAb"/>
</dbReference>
<evidence type="ECO:0000256" key="5">
    <source>
        <dbReference type="ARBA" id="ARBA00022679"/>
    </source>
</evidence>
<comment type="similarity">
    <text evidence="2">Belongs to the MGMT family.</text>
</comment>
<dbReference type="Pfam" id="PF01035">
    <property type="entry name" value="DNA_binding_1"/>
    <property type="match status" value="1"/>
</dbReference>
<feature type="domain" description="Methylguanine DNA methyltransferase ribonuclease-like" evidence="10">
    <location>
        <begin position="30"/>
        <end position="96"/>
    </location>
</feature>
<evidence type="ECO:0000313" key="12">
    <source>
        <dbReference type="Proteomes" id="UP000478740"/>
    </source>
</evidence>
<dbReference type="FunFam" id="1.10.10.10:FF:000214">
    <property type="entry name" value="Methylated-DNA--protein-cysteine methyltransferase"/>
    <property type="match status" value="1"/>
</dbReference>
<organism evidence="11 12">
    <name type="scientific">Paracoccus shanxieyensis</name>
    <dbReference type="NCBI Taxonomy" id="2675752"/>
    <lineage>
        <taxon>Bacteria</taxon>
        <taxon>Pseudomonadati</taxon>
        <taxon>Pseudomonadota</taxon>
        <taxon>Alphaproteobacteria</taxon>
        <taxon>Rhodobacterales</taxon>
        <taxon>Paracoccaceae</taxon>
        <taxon>Paracoccus</taxon>
    </lineage>
</organism>
<evidence type="ECO:0000256" key="1">
    <source>
        <dbReference type="ARBA" id="ARBA00001286"/>
    </source>
</evidence>
<dbReference type="PROSITE" id="PS00374">
    <property type="entry name" value="MGMT"/>
    <property type="match status" value="1"/>
</dbReference>
<dbReference type="Pfam" id="PF02870">
    <property type="entry name" value="Methyltransf_1N"/>
    <property type="match status" value="1"/>
</dbReference>
<evidence type="ECO:0000256" key="2">
    <source>
        <dbReference type="ARBA" id="ARBA00008711"/>
    </source>
</evidence>
<dbReference type="EC" id="2.1.1.63" evidence="3"/>
<keyword evidence="6" id="KW-0227">DNA damage</keyword>
<dbReference type="EMBL" id="WMII01000001">
    <property type="protein sequence ID" value="MTH62679.1"/>
    <property type="molecule type" value="Genomic_DNA"/>
</dbReference>
<accession>A0A6L6IS45</accession>
<comment type="catalytic activity">
    <reaction evidence="1">
        <text>a 4-O-methyl-thymidine in DNA + L-cysteinyl-[protein] = a thymidine in DNA + S-methyl-L-cysteinyl-[protein]</text>
        <dbReference type="Rhea" id="RHEA:53428"/>
        <dbReference type="Rhea" id="RHEA-COMP:10131"/>
        <dbReference type="Rhea" id="RHEA-COMP:10132"/>
        <dbReference type="Rhea" id="RHEA-COMP:13555"/>
        <dbReference type="Rhea" id="RHEA-COMP:13556"/>
        <dbReference type="ChEBI" id="CHEBI:29950"/>
        <dbReference type="ChEBI" id="CHEBI:82612"/>
        <dbReference type="ChEBI" id="CHEBI:137386"/>
        <dbReference type="ChEBI" id="CHEBI:137387"/>
        <dbReference type="EC" id="2.1.1.63"/>
    </reaction>
</comment>
<evidence type="ECO:0000256" key="8">
    <source>
        <dbReference type="ARBA" id="ARBA00049348"/>
    </source>
</evidence>
<dbReference type="GO" id="GO:0003908">
    <property type="term" value="F:methylated-DNA-[protein]-cysteine S-methyltransferase activity"/>
    <property type="evidence" value="ECO:0007669"/>
    <property type="project" value="UniProtKB-EC"/>
</dbReference>
<keyword evidence="4 11" id="KW-0489">Methyltransferase</keyword>
<evidence type="ECO:0000256" key="7">
    <source>
        <dbReference type="ARBA" id="ARBA00023204"/>
    </source>
</evidence>
<dbReference type="GO" id="GO:0006281">
    <property type="term" value="P:DNA repair"/>
    <property type="evidence" value="ECO:0007669"/>
    <property type="project" value="UniProtKB-KW"/>
</dbReference>
<evidence type="ECO:0000256" key="6">
    <source>
        <dbReference type="ARBA" id="ARBA00022763"/>
    </source>
</evidence>
<dbReference type="AlphaFoldDB" id="A0A6L6IS45"/>
<gene>
    <name evidence="11" type="ORF">GL284_00175</name>
</gene>
<sequence length="194" mass="20649">MPWRAAMPIPMRRRRRCWTGCVADLLRLATPLGDMIAVADHALRLLEFHDRPELPAELARLGALKPGRNAVLEALKAQLRAYFAGASADFDLPLAPEGTAFQESLWAALRAIPAGQTRSYGAMAAEIGRPCAIRAVGRANGANRIALVIPCHRVVGATGGLTGYAGGIARKQALLRHETVSFPGQAGAKRAVLA</sequence>
<comment type="caution">
    <text evidence="11">The sequence shown here is derived from an EMBL/GenBank/DDBJ whole genome shotgun (WGS) entry which is preliminary data.</text>
</comment>